<dbReference type="AlphaFoldDB" id="A0AAF0CFA5"/>
<evidence type="ECO:0000256" key="1">
    <source>
        <dbReference type="ARBA" id="ARBA00001974"/>
    </source>
</evidence>
<dbReference type="InterPro" id="IPR037069">
    <property type="entry name" value="AcylCoA_DH/ox_N_sf"/>
</dbReference>
<evidence type="ECO:0000256" key="2">
    <source>
        <dbReference type="ARBA" id="ARBA00005109"/>
    </source>
</evidence>
<dbReference type="FunFam" id="1.20.140.10:FF:000001">
    <property type="entry name" value="Acyl-CoA dehydrogenase"/>
    <property type="match status" value="1"/>
</dbReference>
<keyword evidence="6 8" id="KW-0274">FAD</keyword>
<keyword evidence="4" id="KW-0101">Branched-chain amino acid catabolism</keyword>
<dbReference type="Gene3D" id="2.40.110.10">
    <property type="entry name" value="Butyryl-CoA Dehydrogenase, subunit A, domain 2"/>
    <property type="match status" value="1"/>
</dbReference>
<dbReference type="FunFam" id="1.10.540.10:FF:000001">
    <property type="entry name" value="Very long-chain-specific acyl-CoA dehydrogenase, mitochondrial"/>
    <property type="match status" value="1"/>
</dbReference>
<dbReference type="GO" id="GO:0050660">
    <property type="term" value="F:flavin adenine dinucleotide binding"/>
    <property type="evidence" value="ECO:0007669"/>
    <property type="project" value="InterPro"/>
</dbReference>
<feature type="domain" description="Acyl-CoA dehydrogenase/oxidase N-terminal" evidence="11">
    <location>
        <begin position="9"/>
        <end position="117"/>
    </location>
</feature>
<dbReference type="KEGG" id="hfl:PUV54_11980"/>
<proteinExistence type="inferred from homology"/>
<organism evidence="12 13">
    <name type="scientific">Hyphococcus flavus</name>
    <dbReference type="NCBI Taxonomy" id="1866326"/>
    <lineage>
        <taxon>Bacteria</taxon>
        <taxon>Pseudomonadati</taxon>
        <taxon>Pseudomonadota</taxon>
        <taxon>Alphaproteobacteria</taxon>
        <taxon>Parvularculales</taxon>
        <taxon>Parvularculaceae</taxon>
        <taxon>Hyphococcus</taxon>
    </lineage>
</organism>
<evidence type="ECO:0000256" key="5">
    <source>
        <dbReference type="ARBA" id="ARBA00022630"/>
    </source>
</evidence>
<evidence type="ECO:0000256" key="8">
    <source>
        <dbReference type="RuleBase" id="RU362125"/>
    </source>
</evidence>
<keyword evidence="5 8" id="KW-0285">Flavoprotein</keyword>
<dbReference type="Pfam" id="PF02771">
    <property type="entry name" value="Acyl-CoA_dh_N"/>
    <property type="match status" value="1"/>
</dbReference>
<dbReference type="SUPFAM" id="SSF56645">
    <property type="entry name" value="Acyl-CoA dehydrogenase NM domain-like"/>
    <property type="match status" value="1"/>
</dbReference>
<dbReference type="Pfam" id="PF02770">
    <property type="entry name" value="Acyl-CoA_dh_M"/>
    <property type="match status" value="1"/>
</dbReference>
<dbReference type="GO" id="GO:0009083">
    <property type="term" value="P:branched-chain amino acid catabolic process"/>
    <property type="evidence" value="ECO:0007669"/>
    <property type="project" value="UniProtKB-KW"/>
</dbReference>
<dbReference type="Gene3D" id="1.20.140.10">
    <property type="entry name" value="Butyryl-CoA Dehydrogenase, subunit A, domain 3"/>
    <property type="match status" value="1"/>
</dbReference>
<comment type="similarity">
    <text evidence="3 8">Belongs to the acyl-CoA dehydrogenase family.</text>
</comment>
<dbReference type="PANTHER" id="PTHR43884">
    <property type="entry name" value="ACYL-COA DEHYDROGENASE"/>
    <property type="match status" value="1"/>
</dbReference>
<comment type="pathway">
    <text evidence="2">Amino-acid degradation; L-valine degradation.</text>
</comment>
<keyword evidence="7 8" id="KW-0560">Oxidoreductase</keyword>
<comment type="cofactor">
    <cofactor evidence="1 8">
        <name>FAD</name>
        <dbReference type="ChEBI" id="CHEBI:57692"/>
    </cofactor>
</comment>
<dbReference type="InterPro" id="IPR006091">
    <property type="entry name" value="Acyl-CoA_Oxase/DH_mid-dom"/>
</dbReference>
<sequence>MSMDAESFELLLTTARRFVEERLRPLEGEVDRTDSMPTEIVDEMRELGLFGLTISEDYGGLGLNMEEECRFVFEMGRASPAFRSVFGTNLGIGSQAIVFGGTDEQKQHYLPKLAAGEIIGSFALTEPDVGSDAIAVQTKAIKDGDDYIINGVKRYITNAPRAHLFTLMARTAPERKADSISCFLVGADTPGIKLGKPDKKMGQHGTTTCDVIFDDCRVPSSALLGGVEGNGFRTAMKVLDKGRLHISALCVGVAGRLIEEMVSFSTNRKQFEQKVSEFQLIQAMIADSQTEMLAAKSLVLETARKRDAGENVVMDVAATKLFASEMVGRVADRAVQVHGGAGYISEYAVERLYRDVRLFRIYEGTSQIQQLIVAREIIKKLS</sequence>
<dbReference type="EMBL" id="CP118166">
    <property type="protein sequence ID" value="WDI30673.1"/>
    <property type="molecule type" value="Genomic_DNA"/>
</dbReference>
<evidence type="ECO:0000259" key="10">
    <source>
        <dbReference type="Pfam" id="PF02770"/>
    </source>
</evidence>
<reference evidence="12" key="1">
    <citation type="submission" date="2023-02" db="EMBL/GenBank/DDBJ databases">
        <title>Genome sequence of Hyphococcus flavus.</title>
        <authorList>
            <person name="Rong J.-C."/>
            <person name="Zhao Q."/>
            <person name="Yi M."/>
            <person name="Wu J.-Y."/>
        </authorList>
    </citation>
    <scope>NUCLEOTIDE SEQUENCE</scope>
    <source>
        <strain evidence="12">MCCC 1K03223</strain>
    </source>
</reference>
<evidence type="ECO:0000256" key="4">
    <source>
        <dbReference type="ARBA" id="ARBA00022456"/>
    </source>
</evidence>
<dbReference type="InterPro" id="IPR009100">
    <property type="entry name" value="AcylCoA_DH/oxidase_NM_dom_sf"/>
</dbReference>
<feature type="domain" description="Acyl-CoA oxidase/dehydrogenase middle" evidence="10">
    <location>
        <begin position="121"/>
        <end position="216"/>
    </location>
</feature>
<dbReference type="InterPro" id="IPR046373">
    <property type="entry name" value="Acyl-CoA_Oxase/DH_mid-dom_sf"/>
</dbReference>
<evidence type="ECO:0000256" key="6">
    <source>
        <dbReference type="ARBA" id="ARBA00022827"/>
    </source>
</evidence>
<dbReference type="PROSITE" id="PS00073">
    <property type="entry name" value="ACYL_COA_DH_2"/>
    <property type="match status" value="1"/>
</dbReference>
<dbReference type="InterPro" id="IPR009075">
    <property type="entry name" value="AcylCo_DH/oxidase_C"/>
</dbReference>
<dbReference type="PANTHER" id="PTHR43884:SF40">
    <property type="entry name" value="ACYL-COA DEHYDROGENASE"/>
    <property type="match status" value="1"/>
</dbReference>
<dbReference type="InterPro" id="IPR036250">
    <property type="entry name" value="AcylCo_DH-like_C"/>
</dbReference>
<dbReference type="PIRSF" id="PIRSF016578">
    <property type="entry name" value="HsaA"/>
    <property type="match status" value="1"/>
</dbReference>
<dbReference type="Proteomes" id="UP001214043">
    <property type="component" value="Chromosome"/>
</dbReference>
<gene>
    <name evidence="12" type="ORF">PUV54_11980</name>
</gene>
<protein>
    <submittedName>
        <fullName evidence="12">Acyl-CoA dehydrogenase family protein</fullName>
    </submittedName>
</protein>
<feature type="domain" description="Acyl-CoA dehydrogenase/oxidase C-terminal" evidence="9">
    <location>
        <begin position="229"/>
        <end position="377"/>
    </location>
</feature>
<dbReference type="SUPFAM" id="SSF47203">
    <property type="entry name" value="Acyl-CoA dehydrogenase C-terminal domain-like"/>
    <property type="match status" value="1"/>
</dbReference>
<accession>A0AAF0CFA5</accession>
<evidence type="ECO:0000256" key="7">
    <source>
        <dbReference type="ARBA" id="ARBA00023002"/>
    </source>
</evidence>
<dbReference type="Gene3D" id="1.10.540.10">
    <property type="entry name" value="Acyl-CoA dehydrogenase/oxidase, N-terminal domain"/>
    <property type="match status" value="1"/>
</dbReference>
<dbReference type="InterPro" id="IPR013786">
    <property type="entry name" value="AcylCoA_DH/ox_N"/>
</dbReference>
<dbReference type="RefSeq" id="WP_274492484.1">
    <property type="nucleotide sequence ID" value="NZ_CP118166.1"/>
</dbReference>
<evidence type="ECO:0000259" key="9">
    <source>
        <dbReference type="Pfam" id="PF00441"/>
    </source>
</evidence>
<dbReference type="FunFam" id="2.40.110.10:FF:000001">
    <property type="entry name" value="Acyl-CoA dehydrogenase, mitochondrial"/>
    <property type="match status" value="1"/>
</dbReference>
<evidence type="ECO:0000259" key="11">
    <source>
        <dbReference type="Pfam" id="PF02771"/>
    </source>
</evidence>
<evidence type="ECO:0000313" key="13">
    <source>
        <dbReference type="Proteomes" id="UP001214043"/>
    </source>
</evidence>
<evidence type="ECO:0000313" key="12">
    <source>
        <dbReference type="EMBL" id="WDI30673.1"/>
    </source>
</evidence>
<evidence type="ECO:0000256" key="3">
    <source>
        <dbReference type="ARBA" id="ARBA00009347"/>
    </source>
</evidence>
<keyword evidence="13" id="KW-1185">Reference proteome</keyword>
<dbReference type="GO" id="GO:0003995">
    <property type="term" value="F:acyl-CoA dehydrogenase activity"/>
    <property type="evidence" value="ECO:0007669"/>
    <property type="project" value="InterPro"/>
</dbReference>
<dbReference type="InterPro" id="IPR006089">
    <property type="entry name" value="Acyl-CoA_DH_CS"/>
</dbReference>
<dbReference type="Pfam" id="PF00441">
    <property type="entry name" value="Acyl-CoA_dh_1"/>
    <property type="match status" value="1"/>
</dbReference>
<name>A0AAF0CFA5_9PROT</name>